<sequence length="155" mass="17332">MEIREPPTTFALTLKGTAHCANIWSISWILCISGHRDTLGQEEDSPEEQNSTGCSSSSSPRATPGAKGRRRKWRRRKKGRREVKEMDEERRDEGEVKPLHPPGHLDIMAFSCHHHHRYKQQQELSGVPAKSGRGTAHQRLAAISRGPHVSNSGLG</sequence>
<evidence type="ECO:0000313" key="2">
    <source>
        <dbReference type="EMBL" id="TNN80215.1"/>
    </source>
</evidence>
<dbReference type="EMBL" id="SRLO01000056">
    <property type="protein sequence ID" value="TNN80215.1"/>
    <property type="molecule type" value="Genomic_DNA"/>
</dbReference>
<feature type="region of interest" description="Disordered" evidence="1">
    <location>
        <begin position="121"/>
        <end position="155"/>
    </location>
</feature>
<keyword evidence="3" id="KW-1185">Reference proteome</keyword>
<feature type="compositionally biased region" description="Basic residues" evidence="1">
    <location>
        <begin position="67"/>
        <end position="81"/>
    </location>
</feature>
<dbReference type="Proteomes" id="UP000314294">
    <property type="component" value="Unassembled WGS sequence"/>
</dbReference>
<evidence type="ECO:0000256" key="1">
    <source>
        <dbReference type="SAM" id="MobiDB-lite"/>
    </source>
</evidence>
<reference evidence="2 3" key="1">
    <citation type="submission" date="2019-03" db="EMBL/GenBank/DDBJ databases">
        <title>First draft genome of Liparis tanakae, snailfish: a comprehensive survey of snailfish specific genes.</title>
        <authorList>
            <person name="Kim W."/>
            <person name="Song I."/>
            <person name="Jeong J.-H."/>
            <person name="Kim D."/>
            <person name="Kim S."/>
            <person name="Ryu S."/>
            <person name="Song J.Y."/>
            <person name="Lee S.K."/>
        </authorList>
    </citation>
    <scope>NUCLEOTIDE SEQUENCE [LARGE SCALE GENOMIC DNA]</scope>
    <source>
        <tissue evidence="2">Muscle</tissue>
    </source>
</reference>
<feature type="region of interest" description="Disordered" evidence="1">
    <location>
        <begin position="38"/>
        <end position="104"/>
    </location>
</feature>
<evidence type="ECO:0000313" key="3">
    <source>
        <dbReference type="Proteomes" id="UP000314294"/>
    </source>
</evidence>
<dbReference type="AlphaFoldDB" id="A0A4Z2IQM4"/>
<dbReference type="OrthoDB" id="10636693at2759"/>
<accession>A0A4Z2IQM4</accession>
<gene>
    <name evidence="2" type="ORF">EYF80_009540</name>
</gene>
<name>A0A4Z2IQM4_9TELE</name>
<proteinExistence type="predicted"/>
<feature type="compositionally biased region" description="Polar residues" evidence="1">
    <location>
        <begin position="48"/>
        <end position="61"/>
    </location>
</feature>
<comment type="caution">
    <text evidence="2">The sequence shown here is derived from an EMBL/GenBank/DDBJ whole genome shotgun (WGS) entry which is preliminary data.</text>
</comment>
<feature type="compositionally biased region" description="Basic and acidic residues" evidence="1">
    <location>
        <begin position="82"/>
        <end position="98"/>
    </location>
</feature>
<organism evidence="2 3">
    <name type="scientific">Liparis tanakae</name>
    <name type="common">Tanaka's snailfish</name>
    <dbReference type="NCBI Taxonomy" id="230148"/>
    <lineage>
        <taxon>Eukaryota</taxon>
        <taxon>Metazoa</taxon>
        <taxon>Chordata</taxon>
        <taxon>Craniata</taxon>
        <taxon>Vertebrata</taxon>
        <taxon>Euteleostomi</taxon>
        <taxon>Actinopterygii</taxon>
        <taxon>Neopterygii</taxon>
        <taxon>Teleostei</taxon>
        <taxon>Neoteleostei</taxon>
        <taxon>Acanthomorphata</taxon>
        <taxon>Eupercaria</taxon>
        <taxon>Perciformes</taxon>
        <taxon>Cottioidei</taxon>
        <taxon>Cottales</taxon>
        <taxon>Liparidae</taxon>
        <taxon>Liparis</taxon>
    </lineage>
</organism>
<protein>
    <submittedName>
        <fullName evidence="2">Uncharacterized protein</fullName>
    </submittedName>
</protein>